<sequence>MKYRGEIDGLRAVAVVPVIFFHAGVDAFSGGYIGVDVFFVISGYLITSILLHDLQEQQFSLLTFYERRARRILPALCFVVLCCIPFAWLWMMPSELEDFGLSLVGVATFTSNILFWQQSGYFAASAELKPLLHTWSLAVEEQYYIFFPIFLAFVWRVRRSLILASFIVLGAASLALTQWATQNLPTANYYLAPMRFWEIVAGSICAVLLWRDVVRPNVAAAAVGVALVVFAMLSFTAATPTPSIWTVIPVFGTALIILFARDGNRIAAILDNPVFVFIGLISYSAYLWHQPLIAFFRLRTSDDPQGASLVALVMATFTLAWFSWRYVERPFRASPQNPLSRGNVLWLGSGALVAVASLGVFLSAFDGHPSRQTPAGESFAEIALVHDNLRPNVGLHSDCDTKHFALPSNCRTSPHPQTVLWGDSYAMQLAPALVASETRVDFVQVTKSSCGPFPGISAHFGKARWWQCTDFNDQALGWISNTDEIRTVIVSSAFSQLLYPTYERDGTVVDPAEVEERLIKNIVSTQSYLNGRGKLMIFVSPPPQNGRSLGLCYIRKRIFGQPYEDCNFDPDEMTARNTAITRILKRVEVSIPVIWFDDFLCDQATCKTNFDQISIYRDTGHLSISGAAELGRRVNLTGLIQQKISGPR</sequence>
<evidence type="ECO:0000313" key="4">
    <source>
        <dbReference type="EMBL" id="SFT01798.1"/>
    </source>
</evidence>
<feature type="domain" description="Acyltransferase 3" evidence="2">
    <location>
        <begin position="6"/>
        <end position="322"/>
    </location>
</feature>
<dbReference type="GO" id="GO:0009103">
    <property type="term" value="P:lipopolysaccharide biosynthetic process"/>
    <property type="evidence" value="ECO:0007669"/>
    <property type="project" value="TreeGrafter"/>
</dbReference>
<keyword evidence="4" id="KW-0808">Transferase</keyword>
<dbReference type="PANTHER" id="PTHR23028">
    <property type="entry name" value="ACETYLTRANSFERASE"/>
    <property type="match status" value="1"/>
</dbReference>
<accession>A0A1I6UK46</accession>
<feature type="transmembrane region" description="Helical" evidence="1">
    <location>
        <begin position="243"/>
        <end position="260"/>
    </location>
</feature>
<dbReference type="PANTHER" id="PTHR23028:SF53">
    <property type="entry name" value="ACYL_TRANSF_3 DOMAIN-CONTAINING PROTEIN"/>
    <property type="match status" value="1"/>
</dbReference>
<dbReference type="GO" id="GO:0016747">
    <property type="term" value="F:acyltransferase activity, transferring groups other than amino-acyl groups"/>
    <property type="evidence" value="ECO:0007669"/>
    <property type="project" value="InterPro"/>
</dbReference>
<dbReference type="AlphaFoldDB" id="A0A1I6UK46"/>
<feature type="transmembrane region" description="Helical" evidence="1">
    <location>
        <begin position="31"/>
        <end position="51"/>
    </location>
</feature>
<feature type="transmembrane region" description="Helical" evidence="1">
    <location>
        <begin position="192"/>
        <end position="210"/>
    </location>
</feature>
<feature type="transmembrane region" description="Helical" evidence="1">
    <location>
        <begin position="267"/>
        <end position="286"/>
    </location>
</feature>
<keyword evidence="5" id="KW-1185">Reference proteome</keyword>
<proteinExistence type="predicted"/>
<gene>
    <name evidence="4" type="ORF">SAMN04488040_2789</name>
</gene>
<dbReference type="GO" id="GO:0016020">
    <property type="term" value="C:membrane"/>
    <property type="evidence" value="ECO:0007669"/>
    <property type="project" value="TreeGrafter"/>
</dbReference>
<feature type="transmembrane region" description="Helical" evidence="1">
    <location>
        <begin position="217"/>
        <end position="237"/>
    </location>
</feature>
<dbReference type="InterPro" id="IPR043968">
    <property type="entry name" value="SGNH"/>
</dbReference>
<keyword evidence="1" id="KW-0812">Transmembrane</keyword>
<evidence type="ECO:0000313" key="5">
    <source>
        <dbReference type="Proteomes" id="UP000199239"/>
    </source>
</evidence>
<feature type="transmembrane region" description="Helical" evidence="1">
    <location>
        <begin position="306"/>
        <end position="324"/>
    </location>
</feature>
<dbReference type="RefSeq" id="WP_093916946.1">
    <property type="nucleotide sequence ID" value="NZ_FPAJ01000004.1"/>
</dbReference>
<feature type="transmembrane region" description="Helical" evidence="1">
    <location>
        <begin position="344"/>
        <end position="365"/>
    </location>
</feature>
<dbReference type="Pfam" id="PF01757">
    <property type="entry name" value="Acyl_transf_3"/>
    <property type="match status" value="1"/>
</dbReference>
<feature type="transmembrane region" description="Helical" evidence="1">
    <location>
        <begin position="7"/>
        <end position="25"/>
    </location>
</feature>
<evidence type="ECO:0000259" key="2">
    <source>
        <dbReference type="Pfam" id="PF01757"/>
    </source>
</evidence>
<dbReference type="STRING" id="394264.SAMN04488040_2789"/>
<feature type="transmembrane region" description="Helical" evidence="1">
    <location>
        <begin position="72"/>
        <end position="91"/>
    </location>
</feature>
<evidence type="ECO:0000256" key="1">
    <source>
        <dbReference type="SAM" id="Phobius"/>
    </source>
</evidence>
<dbReference type="Pfam" id="PF19040">
    <property type="entry name" value="SGNH"/>
    <property type="match status" value="1"/>
</dbReference>
<dbReference type="EMBL" id="FPAJ01000004">
    <property type="protein sequence ID" value="SFT01798.1"/>
    <property type="molecule type" value="Genomic_DNA"/>
</dbReference>
<dbReference type="GO" id="GO:0016787">
    <property type="term" value="F:hydrolase activity"/>
    <property type="evidence" value="ECO:0007669"/>
    <property type="project" value="UniProtKB-KW"/>
</dbReference>
<keyword evidence="4" id="KW-0012">Acyltransferase</keyword>
<dbReference type="Proteomes" id="UP000199239">
    <property type="component" value="Unassembled WGS sequence"/>
</dbReference>
<feature type="transmembrane region" description="Helical" evidence="1">
    <location>
        <begin position="161"/>
        <end position="180"/>
    </location>
</feature>
<feature type="domain" description="SGNH" evidence="3">
    <location>
        <begin position="399"/>
        <end position="633"/>
    </location>
</feature>
<keyword evidence="1" id="KW-1133">Transmembrane helix</keyword>
<keyword evidence="1" id="KW-0472">Membrane</keyword>
<keyword evidence="4" id="KW-0378">Hydrolase</keyword>
<dbReference type="InterPro" id="IPR002656">
    <property type="entry name" value="Acyl_transf_3_dom"/>
</dbReference>
<dbReference type="InterPro" id="IPR050879">
    <property type="entry name" value="Acyltransferase_3"/>
</dbReference>
<reference evidence="5" key="1">
    <citation type="submission" date="2016-10" db="EMBL/GenBank/DDBJ databases">
        <authorList>
            <person name="Varghese N."/>
            <person name="Submissions S."/>
        </authorList>
    </citation>
    <scope>NUCLEOTIDE SEQUENCE [LARGE SCALE GENOMIC DNA]</scope>
    <source>
        <strain evidence="5">DSM 23422</strain>
    </source>
</reference>
<feature type="transmembrane region" description="Helical" evidence="1">
    <location>
        <begin position="135"/>
        <end position="154"/>
    </location>
</feature>
<organism evidence="4 5">
    <name type="scientific">Sulfitobacter marinus</name>
    <dbReference type="NCBI Taxonomy" id="394264"/>
    <lineage>
        <taxon>Bacteria</taxon>
        <taxon>Pseudomonadati</taxon>
        <taxon>Pseudomonadota</taxon>
        <taxon>Alphaproteobacteria</taxon>
        <taxon>Rhodobacterales</taxon>
        <taxon>Roseobacteraceae</taxon>
        <taxon>Sulfitobacter</taxon>
    </lineage>
</organism>
<name>A0A1I6UK46_9RHOB</name>
<evidence type="ECO:0000259" key="3">
    <source>
        <dbReference type="Pfam" id="PF19040"/>
    </source>
</evidence>
<protein>
    <submittedName>
        <fullName evidence="4">Peptidoglycan/LPS O-acetylase OafA/YrhL, contains acyltransferase and SGNH-hydrolase domains</fullName>
    </submittedName>
</protein>
<dbReference type="OrthoDB" id="9796461at2"/>